<name>A0A2Z4J8J7_9ACTN</name>
<gene>
    <name evidence="2" type="ORF">DN051_33675</name>
</gene>
<dbReference type="Proteomes" id="UP000249616">
    <property type="component" value="Chromosome"/>
</dbReference>
<keyword evidence="3" id="KW-1185">Reference proteome</keyword>
<reference evidence="2 3" key="1">
    <citation type="journal article" date="2019" name="Int. J. Syst. Evol. Microbiol.">
        <title>Streptomyces cadmiisoli sp. nov., a novel actinomycete isolated from cadmium-contaminated soil.</title>
        <authorList>
            <person name="Li K."/>
            <person name="Tang X."/>
            <person name="Zhao J."/>
            <person name="Guo Y."/>
            <person name="Tang Y."/>
            <person name="Gao J."/>
        </authorList>
    </citation>
    <scope>NUCLEOTIDE SEQUENCE [LARGE SCALE GENOMIC DNA]</scope>
    <source>
        <strain evidence="2 3">ZFG47</strain>
    </source>
</reference>
<organism evidence="2 3">
    <name type="scientific">Streptomyces cadmiisoli</name>
    <dbReference type="NCBI Taxonomy" id="2184053"/>
    <lineage>
        <taxon>Bacteria</taxon>
        <taxon>Bacillati</taxon>
        <taxon>Actinomycetota</taxon>
        <taxon>Actinomycetes</taxon>
        <taxon>Kitasatosporales</taxon>
        <taxon>Streptomycetaceae</taxon>
        <taxon>Streptomyces</taxon>
        <taxon>Streptomyces aurantiacus group</taxon>
    </lineage>
</organism>
<dbReference type="AlphaFoldDB" id="A0A2Z4J8J7"/>
<protein>
    <submittedName>
        <fullName evidence="2">Uncharacterized protein</fullName>
    </submittedName>
</protein>
<accession>A0A2Z4J8J7</accession>
<dbReference type="KEGG" id="scad:DN051_33675"/>
<feature type="region of interest" description="Disordered" evidence="1">
    <location>
        <begin position="1"/>
        <end position="21"/>
    </location>
</feature>
<evidence type="ECO:0000313" key="2">
    <source>
        <dbReference type="EMBL" id="AWW41018.1"/>
    </source>
</evidence>
<evidence type="ECO:0000256" key="1">
    <source>
        <dbReference type="SAM" id="MobiDB-lite"/>
    </source>
</evidence>
<evidence type="ECO:0000313" key="3">
    <source>
        <dbReference type="Proteomes" id="UP000249616"/>
    </source>
</evidence>
<proteinExistence type="predicted"/>
<sequence>MVGAHSGGVTVRNDDPEPTVTVTPVADRVTEGGALTWRLSLSAVADVPVSAGFAFLPVAGAPNCPPRTSTRSGCRT</sequence>
<dbReference type="EMBL" id="CP030073">
    <property type="protein sequence ID" value="AWW41018.1"/>
    <property type="molecule type" value="Genomic_DNA"/>
</dbReference>